<dbReference type="InterPro" id="IPR044855">
    <property type="entry name" value="CoA-Trfase_III_dom3_sf"/>
</dbReference>
<proteinExistence type="predicted"/>
<protein>
    <submittedName>
        <fullName evidence="2">CoA transferase</fullName>
    </submittedName>
</protein>
<accession>A0A261RJF3</accession>
<keyword evidence="3" id="KW-1185">Reference proteome</keyword>
<dbReference type="Proteomes" id="UP000216947">
    <property type="component" value="Unassembled WGS sequence"/>
</dbReference>
<organism evidence="2 3">
    <name type="scientific">Bordetella genomosp. 7</name>
    <dbReference type="NCBI Taxonomy" id="1416805"/>
    <lineage>
        <taxon>Bacteria</taxon>
        <taxon>Pseudomonadati</taxon>
        <taxon>Pseudomonadota</taxon>
        <taxon>Betaproteobacteria</taxon>
        <taxon>Burkholderiales</taxon>
        <taxon>Alcaligenaceae</taxon>
        <taxon>Bordetella</taxon>
    </lineage>
</organism>
<name>A0A261RJF3_9BORD</name>
<evidence type="ECO:0000256" key="1">
    <source>
        <dbReference type="ARBA" id="ARBA00022679"/>
    </source>
</evidence>
<dbReference type="Pfam" id="PF02515">
    <property type="entry name" value="CoA_transf_3"/>
    <property type="match status" value="1"/>
</dbReference>
<dbReference type="InterPro" id="IPR003673">
    <property type="entry name" value="CoA-Trfase_fam_III"/>
</dbReference>
<keyword evidence="1 2" id="KW-0808">Transferase</keyword>
<dbReference type="GO" id="GO:0008410">
    <property type="term" value="F:CoA-transferase activity"/>
    <property type="evidence" value="ECO:0007669"/>
    <property type="project" value="TreeGrafter"/>
</dbReference>
<sequence length="406" mass="44723">MTPGAGKPQGRHVPRPAHLPLQGVRIISVEQFGAGPYGTMFLAHLGAQVIKIENAATRGDPSRQTGPFMLGPDDSQYFQSWNTNKQSVVLDIKSDEGRQAFETLACEADVVLNNLRGDQPAKLGLDYASLSRLNKALVCVHISAYGRDNPRASWPGYDYLMQAECGLMHLTGELGTPPARFGAPSIVDHMTGLTSMVGLLSALLRARETGQGCDVDTNLFDVTLHQLGYTATWLLNEQHAAQRQKRSAHYSLTPVQTFPTADGWIFIMCMTQKFWEALTQALERDDLAADPQFRTAELRFQHRARLSGLLDDEFSRHCTQHWLSRLEGALPVAPVLSLDQALQSDFVRDSGMLTRIDHAARPDLRMLSNPLKFNGNRPPLRPCSALGADTEAILCPPDVIASRDLS</sequence>
<dbReference type="SUPFAM" id="SSF89796">
    <property type="entry name" value="CoA-transferase family III (CaiB/BaiF)"/>
    <property type="match status" value="1"/>
</dbReference>
<evidence type="ECO:0000313" key="2">
    <source>
        <dbReference type="EMBL" id="OZI25176.1"/>
    </source>
</evidence>
<dbReference type="RefSeq" id="WP_094796340.1">
    <property type="nucleotide sequence ID" value="NZ_NEVK01000003.1"/>
</dbReference>
<comment type="caution">
    <text evidence="2">The sequence shown here is derived from an EMBL/GenBank/DDBJ whole genome shotgun (WGS) entry which is preliminary data.</text>
</comment>
<dbReference type="Gene3D" id="3.30.1540.10">
    <property type="entry name" value="formyl-coa transferase, domain 3"/>
    <property type="match status" value="1"/>
</dbReference>
<dbReference type="AlphaFoldDB" id="A0A261RJF3"/>
<dbReference type="PANTHER" id="PTHR48207:SF3">
    <property type="entry name" value="SUCCINATE--HYDROXYMETHYLGLUTARATE COA-TRANSFERASE"/>
    <property type="match status" value="1"/>
</dbReference>
<reference evidence="3" key="1">
    <citation type="submission" date="2017-05" db="EMBL/GenBank/DDBJ databases">
        <title>Complete and WGS of Bordetella genogroups.</title>
        <authorList>
            <person name="Spilker T."/>
            <person name="Lipuma J."/>
        </authorList>
    </citation>
    <scope>NUCLEOTIDE SEQUENCE [LARGE SCALE GENOMIC DNA]</scope>
    <source>
        <strain evidence="3">AU18089</strain>
    </source>
</reference>
<dbReference type="EMBL" id="NEVK01000003">
    <property type="protein sequence ID" value="OZI25176.1"/>
    <property type="molecule type" value="Genomic_DNA"/>
</dbReference>
<dbReference type="InterPro" id="IPR023606">
    <property type="entry name" value="CoA-Trfase_III_dom_1_sf"/>
</dbReference>
<dbReference type="InterPro" id="IPR050483">
    <property type="entry name" value="CoA-transferase_III_domain"/>
</dbReference>
<dbReference type="PANTHER" id="PTHR48207">
    <property type="entry name" value="SUCCINATE--HYDROXYMETHYLGLUTARATE COA-TRANSFERASE"/>
    <property type="match status" value="1"/>
</dbReference>
<gene>
    <name evidence="2" type="ORF">CAL19_06840</name>
</gene>
<evidence type="ECO:0000313" key="3">
    <source>
        <dbReference type="Proteomes" id="UP000216947"/>
    </source>
</evidence>
<dbReference type="Gene3D" id="3.40.50.10540">
    <property type="entry name" value="Crotonobetainyl-coa:carnitine coa-transferase, domain 1"/>
    <property type="match status" value="1"/>
</dbReference>